<dbReference type="NCBIfam" id="NF003322">
    <property type="entry name" value="PRK04334.1-2"/>
    <property type="match status" value="1"/>
</dbReference>
<keyword evidence="2" id="KW-1185">Reference proteome</keyword>
<dbReference type="InterPro" id="IPR003374">
    <property type="entry name" value="ApbE-like_sf"/>
</dbReference>
<dbReference type="Proteomes" id="UP000285190">
    <property type="component" value="Unassembled WGS sequence"/>
</dbReference>
<accession>A0A418WVC0</accession>
<organism evidence="1 2">
    <name type="scientific">Noviherbaspirillum cavernae</name>
    <dbReference type="NCBI Taxonomy" id="2320862"/>
    <lineage>
        <taxon>Bacteria</taxon>
        <taxon>Pseudomonadati</taxon>
        <taxon>Pseudomonadota</taxon>
        <taxon>Betaproteobacteria</taxon>
        <taxon>Burkholderiales</taxon>
        <taxon>Oxalobacteraceae</taxon>
        <taxon>Noviherbaspirillum</taxon>
    </lineage>
</organism>
<dbReference type="PIRSF" id="PIRSF006421">
    <property type="entry name" value="UCP006421"/>
    <property type="match status" value="1"/>
</dbReference>
<dbReference type="OrthoDB" id="8990499at2"/>
<proteinExistence type="predicted"/>
<gene>
    <name evidence="1" type="ORF">D3870_19080</name>
</gene>
<sequence length="310" mass="33299">MAPQCTSLPDGRQHFSHGPIDLVIQADGHADAVHAAHRRAWRRFESVLPELVSELDELRRPVRETCRVNGAIARRMWEACHPFRARYITPMAAVAGSVAQELIGCYEQPGIDRAAINNGGDIALHLSAGESWRVGICTDIVAATGDAMRGELRADGEIMIDAHMAVRGIATSGWRGRSFSLGIADSVTVLAATAAQADAAATVIANAVNVDDMRIRRLPACELKDDTDLGSLPVTVDVPRLEAALVDEALRAGLVQARDLQEAGLIRDAFLVCQGRAAHLDEYMAGTLQFFRRALNGPAKAAHRSSAIVC</sequence>
<evidence type="ECO:0000313" key="1">
    <source>
        <dbReference type="EMBL" id="RJF96549.1"/>
    </source>
</evidence>
<dbReference type="AlphaFoldDB" id="A0A418WVC0"/>
<comment type="caution">
    <text evidence="1">The sequence shown here is derived from an EMBL/GenBank/DDBJ whole genome shotgun (WGS) entry which is preliminary data.</text>
</comment>
<dbReference type="EMBL" id="QYUN01000003">
    <property type="protein sequence ID" value="RJF96549.1"/>
    <property type="molecule type" value="Genomic_DNA"/>
</dbReference>
<dbReference type="InterPro" id="IPR007183">
    <property type="entry name" value="UPF0280"/>
</dbReference>
<evidence type="ECO:0000313" key="2">
    <source>
        <dbReference type="Proteomes" id="UP000285190"/>
    </source>
</evidence>
<reference evidence="1 2" key="1">
    <citation type="submission" date="2018-09" db="EMBL/GenBank/DDBJ databases">
        <authorList>
            <person name="Zhu H."/>
        </authorList>
    </citation>
    <scope>NUCLEOTIDE SEQUENCE [LARGE SCALE GENOMIC DNA]</scope>
    <source>
        <strain evidence="1 2">K2R10-39</strain>
    </source>
</reference>
<protein>
    <submittedName>
        <fullName evidence="1">UPF0280 family protein</fullName>
    </submittedName>
</protein>
<name>A0A418WVC0_9BURK</name>
<dbReference type="Gene3D" id="3.10.520.10">
    <property type="entry name" value="ApbE-like domains"/>
    <property type="match status" value="1"/>
</dbReference>
<dbReference type="SUPFAM" id="SSF143631">
    <property type="entry name" value="ApbE-like"/>
    <property type="match status" value="1"/>
</dbReference>
<dbReference type="RefSeq" id="WP_119742543.1">
    <property type="nucleotide sequence ID" value="NZ_QYUN01000003.1"/>
</dbReference>